<dbReference type="Pfam" id="PF07670">
    <property type="entry name" value="Gate"/>
    <property type="match status" value="1"/>
</dbReference>
<evidence type="ECO:0000313" key="12">
    <source>
        <dbReference type="EMBL" id="WAQ94744.1"/>
    </source>
</evidence>
<dbReference type="Pfam" id="PF07662">
    <property type="entry name" value="Nucleos_tra2_C"/>
    <property type="match status" value="2"/>
</dbReference>
<dbReference type="Pfam" id="PF01773">
    <property type="entry name" value="Nucleos_tra2_N"/>
    <property type="match status" value="1"/>
</dbReference>
<feature type="transmembrane region" description="Helical" evidence="7">
    <location>
        <begin position="109"/>
        <end position="128"/>
    </location>
</feature>
<name>A0ABY7DEA0_MYAAR</name>
<evidence type="ECO:0000256" key="6">
    <source>
        <dbReference type="ARBA" id="ARBA00023136"/>
    </source>
</evidence>
<keyword evidence="5 7" id="KW-1133">Transmembrane helix</keyword>
<accession>A0ABY7DEA0</accession>
<evidence type="ECO:0000256" key="8">
    <source>
        <dbReference type="SAM" id="MobiDB-lite"/>
    </source>
</evidence>
<evidence type="ECO:0000256" key="7">
    <source>
        <dbReference type="RuleBase" id="RU362018"/>
    </source>
</evidence>
<evidence type="ECO:0000256" key="3">
    <source>
        <dbReference type="ARBA" id="ARBA00022475"/>
    </source>
</evidence>
<proteinExistence type="inferred from homology"/>
<dbReference type="PANTHER" id="PTHR10590:SF4">
    <property type="entry name" value="SOLUTE CARRIER FAMILY 28 MEMBER 3"/>
    <property type="match status" value="1"/>
</dbReference>
<feature type="transmembrane region" description="Helical" evidence="7">
    <location>
        <begin position="460"/>
        <end position="482"/>
    </location>
</feature>
<feature type="transmembrane region" description="Helical" evidence="7">
    <location>
        <begin position="213"/>
        <end position="230"/>
    </location>
</feature>
<feature type="transmembrane region" description="Helical" evidence="7">
    <location>
        <begin position="242"/>
        <end position="261"/>
    </location>
</feature>
<keyword evidence="3" id="KW-1003">Cell membrane</keyword>
<dbReference type="InterPro" id="IPR018270">
    <property type="entry name" value="C_nuclsd_transpt_met_bac"/>
</dbReference>
<keyword evidence="7" id="KW-0813">Transport</keyword>
<feature type="domain" description="Concentrative nucleoside transporter C-terminal" evidence="10">
    <location>
        <begin position="595"/>
        <end position="659"/>
    </location>
</feature>
<dbReference type="InterPro" id="IPR008276">
    <property type="entry name" value="C_nuclsd_transpt"/>
</dbReference>
<gene>
    <name evidence="12" type="ORF">MAR_007215</name>
</gene>
<feature type="transmembrane region" description="Helical" evidence="7">
    <location>
        <begin position="639"/>
        <end position="662"/>
    </location>
</feature>
<feature type="region of interest" description="Disordered" evidence="8">
    <location>
        <begin position="43"/>
        <end position="81"/>
    </location>
</feature>
<dbReference type="EMBL" id="CP111012">
    <property type="protein sequence ID" value="WAQ94744.1"/>
    <property type="molecule type" value="Genomic_DNA"/>
</dbReference>
<sequence length="665" mass="73817">MSGSAVQLNSWNNTDGSPPSYNSTGNTNSAFVHDENAKYVIEKETELGGKDTSEKNGNLQNDETDEVKQYEESSDEEDDEIDNKCSRAVGGVQRNVFKFCGTHKLGIKILLAVIFGCLYCAYFIYAMIKYFDPRDEGMVRLLWFTLAVAFLTSGILLKDHVIKDKWSFDCLSGRDGSTSQKVSRIIYWFLVIGTIIFVIVFVIVDIGLKKPDYLRSASGIFAFVALFYIFSYKPSKVKFRPVFWGLAIQFYFALLILRTNWGYTAFQWLGDRIREFLEHTDAGAKFVFGEDTYTMHFFAFKVLTVVTFFSAFVSMLYYAGVMQFIIRHIARFLSFCLDTSPTESLNAAGNIFIGQGEAPLMIRPFIKDMTRSELHAVCTGGFATIAGAVMAAYINMGVPANHLLSASVMSAPAALAMAKLFWPETKKSKARAEDVYNMKKGTEHNVIEAASNGASVSIKLIANIAVNLIAFIAILDFINATLKWFGHRVNMHDPELTFSLICSYVFYPIAYVMGCSLDDVFKVASLLGTKTFLNEFVAYSGKECFYIVEKLSVYITNRETYDSYIANALSQNITTEISYQNDDLILGNNITLSGGLLSDRSTVISTYALCGFSNLSSIGIMIGALGAMAPSRKSDITRVVVRAMIAGNVACFMTACIAGLLYNPE</sequence>
<comment type="similarity">
    <text evidence="2 7">Belongs to the concentrative nucleoside transporter (CNT) (TC 2.A.41) family.</text>
</comment>
<comment type="subcellular location">
    <subcellularLocation>
        <location evidence="1">Cell membrane</location>
        <topology evidence="1">Multi-pass membrane protein</topology>
    </subcellularLocation>
</comment>
<keyword evidence="6 7" id="KW-0472">Membrane</keyword>
<feature type="transmembrane region" description="Helical" evidence="7">
    <location>
        <begin position="374"/>
        <end position="396"/>
    </location>
</feature>
<feature type="region of interest" description="Disordered" evidence="8">
    <location>
        <begin position="1"/>
        <end position="29"/>
    </location>
</feature>
<dbReference type="InterPro" id="IPR002668">
    <property type="entry name" value="CNT_N_dom"/>
</dbReference>
<feature type="domain" description="Concentrative nucleoside transporter C-terminal" evidence="10">
    <location>
        <begin position="402"/>
        <end position="540"/>
    </location>
</feature>
<evidence type="ECO:0000313" key="13">
    <source>
        <dbReference type="Proteomes" id="UP001164746"/>
    </source>
</evidence>
<evidence type="ECO:0000256" key="2">
    <source>
        <dbReference type="ARBA" id="ARBA00009033"/>
    </source>
</evidence>
<feature type="domain" description="Nucleoside transporter/FeoB GTPase Gate" evidence="11">
    <location>
        <begin position="299"/>
        <end position="397"/>
    </location>
</feature>
<feature type="transmembrane region" description="Helical" evidence="7">
    <location>
        <begin position="604"/>
        <end position="627"/>
    </location>
</feature>
<feature type="transmembrane region" description="Helical" evidence="7">
    <location>
        <begin position="298"/>
        <end position="319"/>
    </location>
</feature>
<dbReference type="PANTHER" id="PTHR10590">
    <property type="entry name" value="SODIUM/NUCLEOSIDE COTRANSPORTER"/>
    <property type="match status" value="1"/>
</dbReference>
<feature type="compositionally biased region" description="Acidic residues" evidence="8">
    <location>
        <begin position="72"/>
        <end position="81"/>
    </location>
</feature>
<organism evidence="12 13">
    <name type="scientific">Mya arenaria</name>
    <name type="common">Soft-shell clam</name>
    <dbReference type="NCBI Taxonomy" id="6604"/>
    <lineage>
        <taxon>Eukaryota</taxon>
        <taxon>Metazoa</taxon>
        <taxon>Spiralia</taxon>
        <taxon>Lophotrochozoa</taxon>
        <taxon>Mollusca</taxon>
        <taxon>Bivalvia</taxon>
        <taxon>Autobranchia</taxon>
        <taxon>Heteroconchia</taxon>
        <taxon>Euheterodonta</taxon>
        <taxon>Imparidentia</taxon>
        <taxon>Neoheterodontei</taxon>
        <taxon>Myida</taxon>
        <taxon>Myoidea</taxon>
        <taxon>Myidae</taxon>
        <taxon>Mya</taxon>
    </lineage>
</organism>
<evidence type="ECO:0000259" key="10">
    <source>
        <dbReference type="Pfam" id="PF07662"/>
    </source>
</evidence>
<feature type="transmembrane region" description="Helical" evidence="7">
    <location>
        <begin position="185"/>
        <end position="207"/>
    </location>
</feature>
<evidence type="ECO:0000259" key="9">
    <source>
        <dbReference type="Pfam" id="PF01773"/>
    </source>
</evidence>
<keyword evidence="4 7" id="KW-0812">Transmembrane</keyword>
<evidence type="ECO:0000256" key="1">
    <source>
        <dbReference type="ARBA" id="ARBA00004651"/>
    </source>
</evidence>
<dbReference type="NCBIfam" id="TIGR00804">
    <property type="entry name" value="nupC"/>
    <property type="match status" value="1"/>
</dbReference>
<feature type="compositionally biased region" description="Basic and acidic residues" evidence="8">
    <location>
        <begin position="43"/>
        <end position="54"/>
    </location>
</feature>
<keyword evidence="13" id="KW-1185">Reference proteome</keyword>
<reference evidence="12" key="1">
    <citation type="submission" date="2022-11" db="EMBL/GenBank/DDBJ databases">
        <title>Centuries of genome instability and evolution in soft-shell clam transmissible cancer (bioRxiv).</title>
        <authorList>
            <person name="Hart S.F.M."/>
            <person name="Yonemitsu M.A."/>
            <person name="Giersch R.M."/>
            <person name="Beal B.F."/>
            <person name="Arriagada G."/>
            <person name="Davis B.W."/>
            <person name="Ostrander E.A."/>
            <person name="Goff S.P."/>
            <person name="Metzger M.J."/>
        </authorList>
    </citation>
    <scope>NUCLEOTIDE SEQUENCE</scope>
    <source>
        <strain evidence="12">MELC-2E11</strain>
        <tissue evidence="12">Siphon/mantle</tissue>
    </source>
</reference>
<evidence type="ECO:0000256" key="4">
    <source>
        <dbReference type="ARBA" id="ARBA00022692"/>
    </source>
</evidence>
<dbReference type="InterPro" id="IPR011642">
    <property type="entry name" value="Gate_dom"/>
</dbReference>
<feature type="transmembrane region" description="Helical" evidence="7">
    <location>
        <begin position="140"/>
        <end position="157"/>
    </location>
</feature>
<feature type="domain" description="Concentrative nucleoside transporter N-terminal" evidence="9">
    <location>
        <begin position="219"/>
        <end position="290"/>
    </location>
</feature>
<evidence type="ECO:0000256" key="5">
    <source>
        <dbReference type="ARBA" id="ARBA00022989"/>
    </source>
</evidence>
<dbReference type="InterPro" id="IPR011657">
    <property type="entry name" value="CNT_C_dom"/>
</dbReference>
<dbReference type="Proteomes" id="UP001164746">
    <property type="component" value="Chromosome 1"/>
</dbReference>
<evidence type="ECO:0000259" key="11">
    <source>
        <dbReference type="Pfam" id="PF07670"/>
    </source>
</evidence>
<protein>
    <recommendedName>
        <fullName evidence="7">Sodium/nucleoside cotransporter</fullName>
    </recommendedName>
</protein>